<dbReference type="GO" id="GO:0106274">
    <property type="term" value="F:NAD+-protein-arginine ADP-ribosyltransferase activity"/>
    <property type="evidence" value="ECO:0007669"/>
    <property type="project" value="UniProtKB-EC"/>
</dbReference>
<keyword evidence="4" id="KW-0548">Nucleotidyltransferase</keyword>
<comment type="caution">
    <text evidence="8">The sequence shown here is derived from an EMBL/GenBank/DDBJ whole genome shotgun (WGS) entry which is preliminary data.</text>
</comment>
<dbReference type="Gene3D" id="3.90.176.10">
    <property type="entry name" value="Toxin ADP-ribosyltransferase, Chain A, domain 1"/>
    <property type="match status" value="1"/>
</dbReference>
<comment type="catalytic activity">
    <reaction evidence="5 6">
        <text>L-arginyl-[protein] + NAD(+) = N(omega)-(ADP-D-ribosyl)-L-arginyl-[protein] + nicotinamide + H(+)</text>
        <dbReference type="Rhea" id="RHEA:19149"/>
        <dbReference type="Rhea" id="RHEA-COMP:10532"/>
        <dbReference type="Rhea" id="RHEA-COMP:15087"/>
        <dbReference type="ChEBI" id="CHEBI:15378"/>
        <dbReference type="ChEBI" id="CHEBI:17154"/>
        <dbReference type="ChEBI" id="CHEBI:29965"/>
        <dbReference type="ChEBI" id="CHEBI:57540"/>
        <dbReference type="ChEBI" id="CHEBI:142554"/>
        <dbReference type="EC" id="2.4.2.31"/>
    </reaction>
</comment>
<sequence>MKHYRTRLEREISNLQWRPRRVKIPEEDRLEINALTDAQWNLSPDINNSEIIQFTTNDRNKRFLSDDVHEWTVAYNNPAQVSHNYRQLINDPLRIPTDTKLQGIYYNYIRIYFKGSDVMKLFKEGAYENDMRQFIRAYTKSGHFSSTLNRQLAINILYYFGSTVDKTIDYRLVKCLIDFVALFIYRKELQPCVFNGTVYRGALMTKADLSKYIVGSRIMNTSFLSTSKDIQVAEFYSGKDHKKFSVICTYEIRNINNRRTALDISSLSQFPHEREVLIIPFSAFHVKSVKRSGNNLQPIEMTLVEDDLENIDII</sequence>
<dbReference type="PROSITE" id="PS51996">
    <property type="entry name" value="TR_MART"/>
    <property type="match status" value="1"/>
</dbReference>
<name>A0A819VF95_9BILA</name>
<dbReference type="Proteomes" id="UP000663889">
    <property type="component" value="Unassembled WGS sequence"/>
</dbReference>
<evidence type="ECO:0000256" key="1">
    <source>
        <dbReference type="ARBA" id="ARBA00009558"/>
    </source>
</evidence>
<dbReference type="EMBL" id="CAJOBE010010417">
    <property type="protein sequence ID" value="CAF4107823.1"/>
    <property type="molecule type" value="Genomic_DNA"/>
</dbReference>
<keyword evidence="3 6" id="KW-0808">Transferase</keyword>
<organism evidence="8 9">
    <name type="scientific">Rotaria sordida</name>
    <dbReference type="NCBI Taxonomy" id="392033"/>
    <lineage>
        <taxon>Eukaryota</taxon>
        <taxon>Metazoa</taxon>
        <taxon>Spiralia</taxon>
        <taxon>Gnathifera</taxon>
        <taxon>Rotifera</taxon>
        <taxon>Eurotatoria</taxon>
        <taxon>Bdelloidea</taxon>
        <taxon>Philodinida</taxon>
        <taxon>Philodinidae</taxon>
        <taxon>Rotaria</taxon>
    </lineage>
</organism>
<evidence type="ECO:0000256" key="4">
    <source>
        <dbReference type="ARBA" id="ARBA00022695"/>
    </source>
</evidence>
<reference evidence="8" key="1">
    <citation type="submission" date="2021-02" db="EMBL/GenBank/DDBJ databases">
        <authorList>
            <person name="Nowell W R."/>
        </authorList>
    </citation>
    <scope>NUCLEOTIDE SEQUENCE</scope>
</reference>
<keyword evidence="6" id="KW-0521">NADP</keyword>
<comment type="similarity">
    <text evidence="1 6">Belongs to the Arg-specific ADP-ribosyltransferase family.</text>
</comment>
<dbReference type="InterPro" id="IPR000768">
    <property type="entry name" value="ART"/>
</dbReference>
<evidence type="ECO:0000256" key="2">
    <source>
        <dbReference type="ARBA" id="ARBA00022676"/>
    </source>
</evidence>
<evidence type="ECO:0000313" key="8">
    <source>
        <dbReference type="EMBL" id="CAF4107823.1"/>
    </source>
</evidence>
<evidence type="ECO:0000256" key="6">
    <source>
        <dbReference type="RuleBase" id="RU361228"/>
    </source>
</evidence>
<dbReference type="EC" id="2.4.2.31" evidence="6"/>
<dbReference type="EMBL" id="CAJNOU010005407">
    <property type="protein sequence ID" value="CAF1477194.1"/>
    <property type="molecule type" value="Genomic_DNA"/>
</dbReference>
<evidence type="ECO:0000256" key="5">
    <source>
        <dbReference type="ARBA" id="ARBA00047597"/>
    </source>
</evidence>
<dbReference type="AlphaFoldDB" id="A0A819VF95"/>
<evidence type="ECO:0000313" key="7">
    <source>
        <dbReference type="EMBL" id="CAF1477194.1"/>
    </source>
</evidence>
<gene>
    <name evidence="8" type="ORF">FNK824_LOCUS31702</name>
    <name evidence="7" type="ORF">SEV965_LOCUS34926</name>
</gene>
<keyword evidence="2 6" id="KW-0328">Glycosyltransferase</keyword>
<evidence type="ECO:0000313" key="9">
    <source>
        <dbReference type="Proteomes" id="UP000663874"/>
    </source>
</evidence>
<keyword evidence="6" id="KW-0520">NAD</keyword>
<dbReference type="GO" id="GO:0016779">
    <property type="term" value="F:nucleotidyltransferase activity"/>
    <property type="evidence" value="ECO:0007669"/>
    <property type="project" value="UniProtKB-KW"/>
</dbReference>
<evidence type="ECO:0000256" key="3">
    <source>
        <dbReference type="ARBA" id="ARBA00022679"/>
    </source>
</evidence>
<dbReference type="Pfam" id="PF01129">
    <property type="entry name" value="ART"/>
    <property type="match status" value="1"/>
</dbReference>
<dbReference type="Proteomes" id="UP000663874">
    <property type="component" value="Unassembled WGS sequence"/>
</dbReference>
<protein>
    <recommendedName>
        <fullName evidence="6">NAD(P)(+)--arginine ADP-ribosyltransferase</fullName>
        <ecNumber evidence="6">2.4.2.31</ecNumber>
    </recommendedName>
    <alternativeName>
        <fullName evidence="6">Mono(ADP-ribosyl)transferase</fullName>
    </alternativeName>
</protein>
<accession>A0A819VF95</accession>
<proteinExistence type="inferred from homology"/>
<dbReference type="SUPFAM" id="SSF56399">
    <property type="entry name" value="ADP-ribosylation"/>
    <property type="match status" value="1"/>
</dbReference>